<dbReference type="GO" id="GO:0016787">
    <property type="term" value="F:hydrolase activity"/>
    <property type="evidence" value="ECO:0007669"/>
    <property type="project" value="UniProtKB-KW"/>
</dbReference>
<keyword evidence="4" id="KW-1185">Reference proteome</keyword>
<accession>A0A5S3PGB0</accession>
<keyword evidence="1" id="KW-0472">Membrane</keyword>
<dbReference type="AlphaFoldDB" id="A0A5S3PGB0"/>
<gene>
    <name evidence="3" type="ORF">FEE95_18935</name>
</gene>
<dbReference type="PRINTS" id="PR00412">
    <property type="entry name" value="EPOXHYDRLASE"/>
</dbReference>
<evidence type="ECO:0000313" key="3">
    <source>
        <dbReference type="EMBL" id="TMM53146.1"/>
    </source>
</evidence>
<name>A0A5S3PGB0_9FLAO</name>
<sequence>MLNYTTYTHQESTIWVTFVHGAGGSSSIWFKQVREFRKHFNVLLLDLRGHGDSKPTLKDAFSDQYTFDSITDDIVEVIHHLKIKKSHFIGISLGTILIRNIAERYPDMVESMVMGGAIMKLNFRSQVLIRLGIIFKSVVPYLWLYKFFAFVIMPNSNHKESRLLFVREAKKLYQKEFIRWFKLTAEINPLLRFFRSADIKIPTLYVMGGEDYLFLPSVKKIVDKHTKSSLITIEDCGHVVNVEQPQIFNRLVINYVSDISWESILVQKTLKEQNMNLSKV</sequence>
<dbReference type="EMBL" id="VATY01000005">
    <property type="protein sequence ID" value="TMM53146.1"/>
    <property type="molecule type" value="Genomic_DNA"/>
</dbReference>
<feature type="domain" description="AB hydrolase-1" evidence="2">
    <location>
        <begin position="16"/>
        <end position="117"/>
    </location>
</feature>
<dbReference type="InterPro" id="IPR000073">
    <property type="entry name" value="AB_hydrolase_1"/>
</dbReference>
<comment type="caution">
    <text evidence="3">The sequence shown here is derived from an EMBL/GenBank/DDBJ whole genome shotgun (WGS) entry which is preliminary data.</text>
</comment>
<dbReference type="SUPFAM" id="SSF53474">
    <property type="entry name" value="alpha/beta-Hydrolases"/>
    <property type="match status" value="1"/>
</dbReference>
<dbReference type="Pfam" id="PF00561">
    <property type="entry name" value="Abhydrolase_1"/>
    <property type="match status" value="1"/>
</dbReference>
<proteinExistence type="predicted"/>
<dbReference type="Proteomes" id="UP000310314">
    <property type="component" value="Unassembled WGS sequence"/>
</dbReference>
<dbReference type="InterPro" id="IPR000639">
    <property type="entry name" value="Epox_hydrolase-like"/>
</dbReference>
<keyword evidence="3" id="KW-0378">Hydrolase</keyword>
<feature type="transmembrane region" description="Helical" evidence="1">
    <location>
        <begin position="127"/>
        <end position="153"/>
    </location>
</feature>
<keyword evidence="1" id="KW-0812">Transmembrane</keyword>
<organism evidence="3 4">
    <name type="scientific">Maribacter algarum</name>
    <name type="common">ex Zhang et al. 2020</name>
    <dbReference type="NCBI Taxonomy" id="2578118"/>
    <lineage>
        <taxon>Bacteria</taxon>
        <taxon>Pseudomonadati</taxon>
        <taxon>Bacteroidota</taxon>
        <taxon>Flavobacteriia</taxon>
        <taxon>Flavobacteriales</taxon>
        <taxon>Flavobacteriaceae</taxon>
        <taxon>Maribacter</taxon>
    </lineage>
</organism>
<dbReference type="RefSeq" id="WP_138659606.1">
    <property type="nucleotide sequence ID" value="NZ_VATY01000005.1"/>
</dbReference>
<reference evidence="3 4" key="1">
    <citation type="submission" date="2019-05" db="EMBL/GenBank/DDBJ databases">
        <authorList>
            <person name="Zhang J.-Y."/>
            <person name="Feg X."/>
            <person name="Du Z.-J."/>
        </authorList>
    </citation>
    <scope>NUCLEOTIDE SEQUENCE [LARGE SCALE GENOMIC DNA]</scope>
    <source>
        <strain evidence="3 4">RZ26</strain>
    </source>
</reference>
<dbReference type="OrthoDB" id="9776853at2"/>
<evidence type="ECO:0000313" key="4">
    <source>
        <dbReference type="Proteomes" id="UP000310314"/>
    </source>
</evidence>
<dbReference type="PANTHER" id="PTHR43798">
    <property type="entry name" value="MONOACYLGLYCEROL LIPASE"/>
    <property type="match status" value="1"/>
</dbReference>
<dbReference type="InterPro" id="IPR050266">
    <property type="entry name" value="AB_hydrolase_sf"/>
</dbReference>
<evidence type="ECO:0000259" key="2">
    <source>
        <dbReference type="Pfam" id="PF00561"/>
    </source>
</evidence>
<dbReference type="InterPro" id="IPR029058">
    <property type="entry name" value="AB_hydrolase_fold"/>
</dbReference>
<evidence type="ECO:0000256" key="1">
    <source>
        <dbReference type="SAM" id="Phobius"/>
    </source>
</evidence>
<keyword evidence="1" id="KW-1133">Transmembrane helix</keyword>
<dbReference type="Gene3D" id="3.40.50.1820">
    <property type="entry name" value="alpha/beta hydrolase"/>
    <property type="match status" value="1"/>
</dbReference>
<protein>
    <submittedName>
        <fullName evidence="3">Alpha/beta hydrolase</fullName>
    </submittedName>
</protein>